<feature type="DNA-binding region" description="HMG box" evidence="1">
    <location>
        <begin position="25"/>
        <end position="93"/>
    </location>
</feature>
<name>A0A7E4W3C6_PANRE</name>
<protein>
    <submittedName>
        <fullName evidence="5">HMG box domain-containing protein</fullName>
    </submittedName>
</protein>
<proteinExistence type="predicted"/>
<keyword evidence="4" id="KW-1185">Reference proteome</keyword>
<dbReference type="GO" id="GO:0031492">
    <property type="term" value="F:nucleosomal DNA binding"/>
    <property type="evidence" value="ECO:0007669"/>
    <property type="project" value="TreeGrafter"/>
</dbReference>
<keyword evidence="1" id="KW-0539">Nucleus</keyword>
<dbReference type="InterPro" id="IPR036910">
    <property type="entry name" value="HMG_box_dom_sf"/>
</dbReference>
<dbReference type="SUPFAM" id="SSF47095">
    <property type="entry name" value="HMG-box"/>
    <property type="match status" value="1"/>
</dbReference>
<dbReference type="WBParaSite" id="Pan_g6655.t1">
    <property type="protein sequence ID" value="Pan_g6655.t1"/>
    <property type="gene ID" value="Pan_g6655"/>
</dbReference>
<feature type="domain" description="HMG box" evidence="3">
    <location>
        <begin position="25"/>
        <end position="93"/>
    </location>
</feature>
<evidence type="ECO:0000256" key="2">
    <source>
        <dbReference type="SAM" id="MobiDB-lite"/>
    </source>
</evidence>
<dbReference type="PROSITE" id="PS50118">
    <property type="entry name" value="HMG_BOX_2"/>
    <property type="match status" value="1"/>
</dbReference>
<evidence type="ECO:0000313" key="5">
    <source>
        <dbReference type="WBParaSite" id="Pan_g6655.t1"/>
    </source>
</evidence>
<feature type="region of interest" description="Disordered" evidence="2">
    <location>
        <begin position="276"/>
        <end position="354"/>
    </location>
</feature>
<dbReference type="PANTHER" id="PTHR46232:SF1">
    <property type="entry name" value="SWI_SNF-RELATED MATRIX-ASSOCIATED ACTIN-DEPENDENT REGULATOR OF CHROMATIN SUBFAMILY E MEMBER 1"/>
    <property type="match status" value="1"/>
</dbReference>
<evidence type="ECO:0000256" key="1">
    <source>
        <dbReference type="PROSITE-ProRule" id="PRU00267"/>
    </source>
</evidence>
<dbReference type="InterPro" id="IPR009071">
    <property type="entry name" value="HMG_box_dom"/>
</dbReference>
<feature type="compositionally biased region" description="Low complexity" evidence="2">
    <location>
        <begin position="289"/>
        <end position="304"/>
    </location>
</feature>
<dbReference type="Proteomes" id="UP000492821">
    <property type="component" value="Unassembled WGS sequence"/>
</dbReference>
<feature type="compositionally biased region" description="Low complexity" evidence="2">
    <location>
        <begin position="99"/>
        <end position="113"/>
    </location>
</feature>
<dbReference type="Pfam" id="PF00505">
    <property type="entry name" value="HMG_box"/>
    <property type="match status" value="1"/>
</dbReference>
<feature type="compositionally biased region" description="Polar residues" evidence="2">
    <location>
        <begin position="313"/>
        <end position="323"/>
    </location>
</feature>
<dbReference type="GO" id="GO:0045892">
    <property type="term" value="P:negative regulation of DNA-templated transcription"/>
    <property type="evidence" value="ECO:0007669"/>
    <property type="project" value="TreeGrafter"/>
</dbReference>
<feature type="region of interest" description="Disordered" evidence="2">
    <location>
        <begin position="97"/>
        <end position="117"/>
    </location>
</feature>
<dbReference type="GO" id="GO:0016922">
    <property type="term" value="F:nuclear receptor binding"/>
    <property type="evidence" value="ECO:0007669"/>
    <property type="project" value="TreeGrafter"/>
</dbReference>
<dbReference type="PANTHER" id="PTHR46232">
    <property type="entry name" value="SMARCE1 REGULATOR OF CHROMATIN"/>
    <property type="match status" value="1"/>
</dbReference>
<evidence type="ECO:0000259" key="3">
    <source>
        <dbReference type="PROSITE" id="PS50118"/>
    </source>
</evidence>
<dbReference type="AlphaFoldDB" id="A0A7E4W3C6"/>
<sequence>MYHRQSQGGGGTPHRYQDMQRFKIPDAPMSPYMRFSKKNWNKIRVENGDRPLWEVSKMVAEQWRQLSEAERNEYHLSYEHERVEYEKAMRSINTAPMTQQAAIQQKRQRQGGSRRLDQTSGVIIQPVIDEEPFEMSPKRLAAMRFERNQRLLLELFNGVPMPDVRTFVSPGRIEALRKQSDTLDAHRKRIADEMTRIEESYAARKKTIEQAAENFEAQLKKVSDTRPVVDEEMYAKMVEDAEKKLRTQWERYQQRQEQFKSLQEAERKEAPILYSLTVSPPPASKDESVAPPAAESEAATAKSADPVEESITIAANSNVTGSESMAVDTAAGPSAEAAPSDDAAKPEAPTPMEQ</sequence>
<dbReference type="SMART" id="SM00398">
    <property type="entry name" value="HMG"/>
    <property type="match status" value="1"/>
</dbReference>
<reference evidence="4" key="1">
    <citation type="journal article" date="2013" name="Genetics">
        <title>The draft genome and transcriptome of Panagrellus redivivus are shaped by the harsh demands of a free-living lifestyle.</title>
        <authorList>
            <person name="Srinivasan J."/>
            <person name="Dillman A.R."/>
            <person name="Macchietto M.G."/>
            <person name="Heikkinen L."/>
            <person name="Lakso M."/>
            <person name="Fracchia K.M."/>
            <person name="Antoshechkin I."/>
            <person name="Mortazavi A."/>
            <person name="Wong G."/>
            <person name="Sternberg P.W."/>
        </authorList>
    </citation>
    <scope>NUCLEOTIDE SEQUENCE [LARGE SCALE GENOMIC DNA]</scope>
    <source>
        <strain evidence="4">MT8872</strain>
    </source>
</reference>
<reference evidence="5" key="2">
    <citation type="submission" date="2020-10" db="UniProtKB">
        <authorList>
            <consortium name="WormBaseParasite"/>
        </authorList>
    </citation>
    <scope>IDENTIFICATION</scope>
</reference>
<dbReference type="GO" id="GO:0016514">
    <property type="term" value="C:SWI/SNF complex"/>
    <property type="evidence" value="ECO:0007669"/>
    <property type="project" value="TreeGrafter"/>
</dbReference>
<feature type="compositionally biased region" description="Low complexity" evidence="2">
    <location>
        <begin position="330"/>
        <end position="341"/>
    </location>
</feature>
<dbReference type="Gene3D" id="1.10.30.10">
    <property type="entry name" value="High mobility group box domain"/>
    <property type="match status" value="1"/>
</dbReference>
<organism evidence="4 5">
    <name type="scientific">Panagrellus redivivus</name>
    <name type="common">Microworm</name>
    <dbReference type="NCBI Taxonomy" id="6233"/>
    <lineage>
        <taxon>Eukaryota</taxon>
        <taxon>Metazoa</taxon>
        <taxon>Ecdysozoa</taxon>
        <taxon>Nematoda</taxon>
        <taxon>Chromadorea</taxon>
        <taxon>Rhabditida</taxon>
        <taxon>Tylenchina</taxon>
        <taxon>Panagrolaimomorpha</taxon>
        <taxon>Panagrolaimoidea</taxon>
        <taxon>Panagrolaimidae</taxon>
        <taxon>Panagrellus</taxon>
    </lineage>
</organism>
<evidence type="ECO:0000313" key="4">
    <source>
        <dbReference type="Proteomes" id="UP000492821"/>
    </source>
</evidence>
<keyword evidence="1" id="KW-0238">DNA-binding</keyword>
<accession>A0A7E4W3C6</accession>